<accession>A0A9D4HUZ8</accession>
<dbReference type="EMBL" id="JAIWYP010000011">
    <property type="protein sequence ID" value="KAH3736165.1"/>
    <property type="molecule type" value="Genomic_DNA"/>
</dbReference>
<dbReference type="Proteomes" id="UP000828390">
    <property type="component" value="Unassembled WGS sequence"/>
</dbReference>
<gene>
    <name evidence="1" type="ORF">DPMN_042727</name>
</gene>
<proteinExistence type="predicted"/>
<name>A0A9D4HUZ8_DREPO</name>
<reference evidence="1" key="2">
    <citation type="submission" date="2020-11" db="EMBL/GenBank/DDBJ databases">
        <authorList>
            <person name="McCartney M.A."/>
            <person name="Auch B."/>
            <person name="Kono T."/>
            <person name="Mallez S."/>
            <person name="Becker A."/>
            <person name="Gohl D.M."/>
            <person name="Silverstein K.A.T."/>
            <person name="Koren S."/>
            <person name="Bechman K.B."/>
            <person name="Herman A."/>
            <person name="Abrahante J.E."/>
            <person name="Garbe J."/>
        </authorList>
    </citation>
    <scope>NUCLEOTIDE SEQUENCE</scope>
    <source>
        <strain evidence="1">Duluth1</strain>
        <tissue evidence="1">Whole animal</tissue>
    </source>
</reference>
<keyword evidence="2" id="KW-1185">Reference proteome</keyword>
<organism evidence="1 2">
    <name type="scientific">Dreissena polymorpha</name>
    <name type="common">Zebra mussel</name>
    <name type="synonym">Mytilus polymorpha</name>
    <dbReference type="NCBI Taxonomy" id="45954"/>
    <lineage>
        <taxon>Eukaryota</taxon>
        <taxon>Metazoa</taxon>
        <taxon>Spiralia</taxon>
        <taxon>Lophotrochozoa</taxon>
        <taxon>Mollusca</taxon>
        <taxon>Bivalvia</taxon>
        <taxon>Autobranchia</taxon>
        <taxon>Heteroconchia</taxon>
        <taxon>Euheterodonta</taxon>
        <taxon>Imparidentia</taxon>
        <taxon>Neoheterodontei</taxon>
        <taxon>Myida</taxon>
        <taxon>Dreissenoidea</taxon>
        <taxon>Dreissenidae</taxon>
        <taxon>Dreissena</taxon>
    </lineage>
</organism>
<reference evidence="1" key="1">
    <citation type="journal article" date="2019" name="bioRxiv">
        <title>The Genome of the Zebra Mussel, Dreissena polymorpha: A Resource for Invasive Species Research.</title>
        <authorList>
            <person name="McCartney M.A."/>
            <person name="Auch B."/>
            <person name="Kono T."/>
            <person name="Mallez S."/>
            <person name="Zhang Y."/>
            <person name="Obille A."/>
            <person name="Becker A."/>
            <person name="Abrahante J.E."/>
            <person name="Garbe J."/>
            <person name="Badalamenti J.P."/>
            <person name="Herman A."/>
            <person name="Mangelson H."/>
            <person name="Liachko I."/>
            <person name="Sullivan S."/>
            <person name="Sone E.D."/>
            <person name="Koren S."/>
            <person name="Silverstein K.A.T."/>
            <person name="Beckman K.B."/>
            <person name="Gohl D.M."/>
        </authorList>
    </citation>
    <scope>NUCLEOTIDE SEQUENCE</scope>
    <source>
        <strain evidence="1">Duluth1</strain>
        <tissue evidence="1">Whole animal</tissue>
    </source>
</reference>
<comment type="caution">
    <text evidence="1">The sequence shown here is derived from an EMBL/GenBank/DDBJ whole genome shotgun (WGS) entry which is preliminary data.</text>
</comment>
<evidence type="ECO:0000313" key="1">
    <source>
        <dbReference type="EMBL" id="KAH3736165.1"/>
    </source>
</evidence>
<evidence type="ECO:0000313" key="2">
    <source>
        <dbReference type="Proteomes" id="UP000828390"/>
    </source>
</evidence>
<sequence length="60" mass="6953">MTTEFHAQVRTLLALSFIEWLKIFFTFHKGGYALTDALDLIRIVQVDKASPLQIRFGVVW</sequence>
<protein>
    <submittedName>
        <fullName evidence="1">Uncharacterized protein</fullName>
    </submittedName>
</protein>
<dbReference type="AlphaFoldDB" id="A0A9D4HUZ8"/>